<sequence>MKKTLFIYLFGISAVVASCSKSFLDEDPLSIYTPDNSLQNATQYQQATNNLYNGVRNIYMGNINLDTYFGLYYATDFAFNGTDYDPAAKLNAYKATMVPSYFIPQGIWTAYYKIITNANLIISQLNKSKQLSDADKNNFMGQALFFRAYSYNILANLFGGVPLELNELAAPRYDYVRASRDSVYLQCKKDLEQAVGLLSDINKVPDGTVNKQIAQHILTEVLISLKDYDGAIASASSVINFSGVSLMTSRFGRRANLPGDVYRDLFEYNNQNYSTGNHEGLLVIQSTLNNSSSVGDQTAWAVVPSLTGVRIVESTTKTKIPILYNAKFVDSVSSNGIGWIRPTSHFFYEIWTPGDIRNSPNNIVRDIRISGVPATSPDYGKWYVKDGYKDKVQPADFRDTIRNFYPVIRKTSPSAGDFVAVAGPSILTNVTNPFGGLLLNGASRLFMQKYMARLAETYLLRAEAYLRKGDKQKAADDVNVVRNRSQAGLATAGEMNIDYLLDERLRELYMEEFRAVTLTRLGLLYDRDKRYNPKSGLTIEPYHNLWPIPSTEITQNTGAVLEQNTGYGN</sequence>
<keyword evidence="10" id="KW-1185">Reference proteome</keyword>
<feature type="domain" description="SusD-like N-terminal" evidence="8">
    <location>
        <begin position="34"/>
        <end position="206"/>
    </location>
</feature>
<name>A0A1M7J2K7_9BACT</name>
<dbReference type="RefSeq" id="WP_073085058.1">
    <property type="nucleotide sequence ID" value="NZ_FRBL01000008.1"/>
</dbReference>
<reference evidence="9 10" key="1">
    <citation type="submission" date="2016-11" db="EMBL/GenBank/DDBJ databases">
        <authorList>
            <person name="Jaros S."/>
            <person name="Januszkiewicz K."/>
            <person name="Wedrychowicz H."/>
        </authorList>
    </citation>
    <scope>NUCLEOTIDE SEQUENCE [LARGE SCALE GENOMIC DNA]</scope>
    <source>
        <strain evidence="9 10">DSM 27406</strain>
    </source>
</reference>
<evidence type="ECO:0000256" key="4">
    <source>
        <dbReference type="ARBA" id="ARBA00023136"/>
    </source>
</evidence>
<protein>
    <submittedName>
        <fullName evidence="9">SusD family protein</fullName>
    </submittedName>
</protein>
<dbReference type="STRING" id="1419482.SAMN05444266_108174"/>
<dbReference type="Pfam" id="PF07980">
    <property type="entry name" value="SusD_RagB"/>
    <property type="match status" value="1"/>
</dbReference>
<feature type="signal peptide" evidence="6">
    <location>
        <begin position="1"/>
        <end position="17"/>
    </location>
</feature>
<dbReference type="InterPro" id="IPR012944">
    <property type="entry name" value="SusD_RagB_dom"/>
</dbReference>
<dbReference type="InterPro" id="IPR033985">
    <property type="entry name" value="SusD-like_N"/>
</dbReference>
<dbReference type="SUPFAM" id="SSF48452">
    <property type="entry name" value="TPR-like"/>
    <property type="match status" value="1"/>
</dbReference>
<evidence type="ECO:0000256" key="3">
    <source>
        <dbReference type="ARBA" id="ARBA00022729"/>
    </source>
</evidence>
<evidence type="ECO:0000313" key="10">
    <source>
        <dbReference type="Proteomes" id="UP000184420"/>
    </source>
</evidence>
<dbReference type="AlphaFoldDB" id="A0A1M7J2K7"/>
<accession>A0A1M7J2K7</accession>
<dbReference type="Pfam" id="PF14322">
    <property type="entry name" value="SusD-like_3"/>
    <property type="match status" value="1"/>
</dbReference>
<feature type="chain" id="PRO_5012906979" evidence="6">
    <location>
        <begin position="18"/>
        <end position="569"/>
    </location>
</feature>
<evidence type="ECO:0000256" key="5">
    <source>
        <dbReference type="ARBA" id="ARBA00023237"/>
    </source>
</evidence>
<keyword evidence="3 6" id="KW-0732">Signal</keyword>
<dbReference type="EMBL" id="FRBL01000008">
    <property type="protein sequence ID" value="SHM46567.1"/>
    <property type="molecule type" value="Genomic_DNA"/>
</dbReference>
<keyword evidence="4" id="KW-0472">Membrane</keyword>
<dbReference type="Proteomes" id="UP000184420">
    <property type="component" value="Unassembled WGS sequence"/>
</dbReference>
<evidence type="ECO:0000259" key="7">
    <source>
        <dbReference type="Pfam" id="PF07980"/>
    </source>
</evidence>
<evidence type="ECO:0000256" key="2">
    <source>
        <dbReference type="ARBA" id="ARBA00006275"/>
    </source>
</evidence>
<dbReference type="InterPro" id="IPR011990">
    <property type="entry name" value="TPR-like_helical_dom_sf"/>
</dbReference>
<comment type="similarity">
    <text evidence="2">Belongs to the SusD family.</text>
</comment>
<evidence type="ECO:0000313" key="9">
    <source>
        <dbReference type="EMBL" id="SHM46567.1"/>
    </source>
</evidence>
<keyword evidence="5" id="KW-0998">Cell outer membrane</keyword>
<dbReference type="PROSITE" id="PS51257">
    <property type="entry name" value="PROKAR_LIPOPROTEIN"/>
    <property type="match status" value="1"/>
</dbReference>
<gene>
    <name evidence="9" type="ORF">SAMN05444266_108174</name>
</gene>
<organism evidence="9 10">
    <name type="scientific">Chitinophaga jiangningensis</name>
    <dbReference type="NCBI Taxonomy" id="1419482"/>
    <lineage>
        <taxon>Bacteria</taxon>
        <taxon>Pseudomonadati</taxon>
        <taxon>Bacteroidota</taxon>
        <taxon>Chitinophagia</taxon>
        <taxon>Chitinophagales</taxon>
        <taxon>Chitinophagaceae</taxon>
        <taxon>Chitinophaga</taxon>
    </lineage>
</organism>
<dbReference type="OrthoDB" id="5694214at2"/>
<feature type="domain" description="RagB/SusD" evidence="7">
    <location>
        <begin position="451"/>
        <end position="567"/>
    </location>
</feature>
<evidence type="ECO:0000256" key="6">
    <source>
        <dbReference type="SAM" id="SignalP"/>
    </source>
</evidence>
<comment type="subcellular location">
    <subcellularLocation>
        <location evidence="1">Cell outer membrane</location>
    </subcellularLocation>
</comment>
<dbReference type="GO" id="GO:0009279">
    <property type="term" value="C:cell outer membrane"/>
    <property type="evidence" value="ECO:0007669"/>
    <property type="project" value="UniProtKB-SubCell"/>
</dbReference>
<proteinExistence type="inferred from homology"/>
<dbReference type="Gene3D" id="1.25.40.390">
    <property type="match status" value="1"/>
</dbReference>
<evidence type="ECO:0000256" key="1">
    <source>
        <dbReference type="ARBA" id="ARBA00004442"/>
    </source>
</evidence>
<evidence type="ECO:0000259" key="8">
    <source>
        <dbReference type="Pfam" id="PF14322"/>
    </source>
</evidence>